<keyword evidence="1" id="KW-1133">Transmembrane helix</keyword>
<gene>
    <name evidence="2" type="ORF">IPJ27_20205</name>
</gene>
<organism evidence="2 3">
    <name type="scientific">Candidatus Accumulibacter proximus</name>
    <dbReference type="NCBI Taxonomy" id="2954385"/>
    <lineage>
        <taxon>Bacteria</taxon>
        <taxon>Pseudomonadati</taxon>
        <taxon>Pseudomonadota</taxon>
        <taxon>Betaproteobacteria</taxon>
        <taxon>Candidatus Accumulibacter</taxon>
    </lineage>
</organism>
<reference evidence="2 3" key="1">
    <citation type="submission" date="2020-10" db="EMBL/GenBank/DDBJ databases">
        <title>Connecting structure to function with the recovery of over 1000 high-quality activated sludge metagenome-assembled genomes encoding full-length rRNA genes using long-read sequencing.</title>
        <authorList>
            <person name="Singleton C.M."/>
            <person name="Petriglieri F."/>
            <person name="Kristensen J.M."/>
            <person name="Kirkegaard R.H."/>
            <person name="Michaelsen T.Y."/>
            <person name="Andersen M.H."/>
            <person name="Karst S.M."/>
            <person name="Dueholm M.S."/>
            <person name="Nielsen P.H."/>
            <person name="Albertsen M."/>
        </authorList>
    </citation>
    <scope>NUCLEOTIDE SEQUENCE [LARGE SCALE GENOMIC DNA]</scope>
    <source>
        <strain evidence="2">EsbW_18-Q3-R4-48_BATAC.285</strain>
    </source>
</reference>
<dbReference type="AlphaFoldDB" id="A0A935Q349"/>
<proteinExistence type="predicted"/>
<name>A0A935Q349_9PROT</name>
<evidence type="ECO:0000313" key="2">
    <source>
        <dbReference type="EMBL" id="MBK7676886.1"/>
    </source>
</evidence>
<feature type="transmembrane region" description="Helical" evidence="1">
    <location>
        <begin position="21"/>
        <end position="41"/>
    </location>
</feature>
<dbReference type="Proteomes" id="UP000697998">
    <property type="component" value="Unassembled WGS sequence"/>
</dbReference>
<keyword evidence="1" id="KW-0812">Transmembrane</keyword>
<keyword evidence="1" id="KW-0472">Membrane</keyword>
<evidence type="ECO:0000256" key="1">
    <source>
        <dbReference type="SAM" id="Phobius"/>
    </source>
</evidence>
<sequence length="407" mass="43436">MQQGAGMVAGRWAVNSRRRQAGVALLALLTLLTLWGLYLFLGQLNATQFKLAREQSAAEAMAEAKAALIGDAIARSPVSEAGYLRLPDLGATEGQSSGTFSGDGIGLSAIGKFPWKTLAVPAARDAQGECLWYVVAGHVKNDPWKTNVGRAALNWDTQGQIEVITGSGEVVATNVAALLVSPGRALEGQNRALADEAYTECGGNYDARNYLDAFDTADAIEGNVNYFPGSTNSRVAPNTGNKTFVTANNDHYNDRFLYITVDDIFNPLIRRSDFAAAIGNLLDSPAFKTHLQSIVVAGNKGTDNINCASAPDLSFCRNWKEMLFLTERSVAEPISVNGPSNGTSCSRVLIFAGRKATGQSRNTALEKTNRDNYLEGVNASSFNVPTAASATISVARRFLTGARQMPI</sequence>
<accession>A0A935Q349</accession>
<protein>
    <submittedName>
        <fullName evidence="2">Uncharacterized protein</fullName>
    </submittedName>
</protein>
<comment type="caution">
    <text evidence="2">The sequence shown here is derived from an EMBL/GenBank/DDBJ whole genome shotgun (WGS) entry which is preliminary data.</text>
</comment>
<dbReference type="EMBL" id="JADJMH010000028">
    <property type="protein sequence ID" value="MBK7676886.1"/>
    <property type="molecule type" value="Genomic_DNA"/>
</dbReference>
<evidence type="ECO:0000313" key="3">
    <source>
        <dbReference type="Proteomes" id="UP000697998"/>
    </source>
</evidence>